<comment type="caution">
    <text evidence="2">The sequence shown here is derived from an EMBL/GenBank/DDBJ whole genome shotgun (WGS) entry which is preliminary data.</text>
</comment>
<accession>A0A0J1FS91</accession>
<dbReference type="AlphaFoldDB" id="A0A0J1FS91"/>
<reference evidence="2 3" key="1">
    <citation type="submission" date="2015-06" db="EMBL/GenBank/DDBJ databases">
        <title>Draft genome of the moderately acidophilic sulfate reducer Candidatus Desulfosporosinus acididurans strain M1.</title>
        <authorList>
            <person name="Poehlein A."/>
            <person name="Petzsch P."/>
            <person name="Johnson B.D."/>
            <person name="Schloemann M."/>
            <person name="Daniel R."/>
            <person name="Muehling M."/>
        </authorList>
    </citation>
    <scope>NUCLEOTIDE SEQUENCE [LARGE SCALE GENOMIC DNA]</scope>
    <source>
        <strain evidence="2 3">M1</strain>
    </source>
</reference>
<dbReference type="InterPro" id="IPR042099">
    <property type="entry name" value="ANL_N_sf"/>
</dbReference>
<dbReference type="InterPro" id="IPR050237">
    <property type="entry name" value="ATP-dep_AMP-bd_enzyme"/>
</dbReference>
<dbReference type="EC" id="6.2.1.3" evidence="2"/>
<dbReference type="PANTHER" id="PTHR43767">
    <property type="entry name" value="LONG-CHAIN-FATTY-ACID--COA LIGASE"/>
    <property type="match status" value="1"/>
</dbReference>
<dbReference type="Proteomes" id="UP000036356">
    <property type="component" value="Unassembled WGS sequence"/>
</dbReference>
<dbReference type="EMBL" id="LDZY01000006">
    <property type="protein sequence ID" value="KLU65863.1"/>
    <property type="molecule type" value="Genomic_DNA"/>
</dbReference>
<dbReference type="GO" id="GO:0004467">
    <property type="term" value="F:long-chain fatty acid-CoA ligase activity"/>
    <property type="evidence" value="ECO:0007669"/>
    <property type="project" value="UniProtKB-EC"/>
</dbReference>
<dbReference type="Gene3D" id="3.40.50.12780">
    <property type="entry name" value="N-terminal domain of ligase-like"/>
    <property type="match status" value="1"/>
</dbReference>
<evidence type="ECO:0000313" key="2">
    <source>
        <dbReference type="EMBL" id="KLU65863.1"/>
    </source>
</evidence>
<name>A0A0J1FS91_9FIRM</name>
<proteinExistence type="predicted"/>
<dbReference type="RefSeq" id="WP_047809792.1">
    <property type="nucleotide sequence ID" value="NZ_LDZY01000006.1"/>
</dbReference>
<evidence type="ECO:0000313" key="3">
    <source>
        <dbReference type="Proteomes" id="UP000036356"/>
    </source>
</evidence>
<protein>
    <submittedName>
        <fullName evidence="2">Long-chain-fatty-acid--CoA ligase</fullName>
        <ecNumber evidence="2">6.2.1.3</ecNumber>
    </submittedName>
</protein>
<keyword evidence="3" id="KW-1185">Reference proteome</keyword>
<evidence type="ECO:0000259" key="1">
    <source>
        <dbReference type="Pfam" id="PF00501"/>
    </source>
</evidence>
<dbReference type="STRING" id="476652.DEAC_c18990"/>
<dbReference type="SUPFAM" id="SSF56801">
    <property type="entry name" value="Acetyl-CoA synthetase-like"/>
    <property type="match status" value="1"/>
</dbReference>
<gene>
    <name evidence="2" type="primary">lcfB</name>
    <name evidence="2" type="ORF">DEAC_c18990</name>
</gene>
<keyword evidence="2" id="KW-0436">Ligase</keyword>
<dbReference type="PANTHER" id="PTHR43767:SF1">
    <property type="entry name" value="NONRIBOSOMAL PEPTIDE SYNTHASE PES1 (EUROFUNG)-RELATED"/>
    <property type="match status" value="1"/>
</dbReference>
<dbReference type="InterPro" id="IPR020845">
    <property type="entry name" value="AMP-binding_CS"/>
</dbReference>
<feature type="domain" description="AMP-dependent synthetase/ligase" evidence="1">
    <location>
        <begin position="5"/>
        <end position="338"/>
    </location>
</feature>
<organism evidence="2 3">
    <name type="scientific">Desulfosporosinus acididurans</name>
    <dbReference type="NCBI Taxonomy" id="476652"/>
    <lineage>
        <taxon>Bacteria</taxon>
        <taxon>Bacillati</taxon>
        <taxon>Bacillota</taxon>
        <taxon>Clostridia</taxon>
        <taxon>Eubacteriales</taxon>
        <taxon>Desulfitobacteriaceae</taxon>
        <taxon>Desulfosporosinus</taxon>
    </lineage>
</organism>
<dbReference type="Pfam" id="PF00501">
    <property type="entry name" value="AMP-binding"/>
    <property type="match status" value="1"/>
</dbReference>
<dbReference type="InterPro" id="IPR000873">
    <property type="entry name" value="AMP-dep_synth/lig_dom"/>
</dbReference>
<dbReference type="PATRIC" id="fig|476652.3.peg.1966"/>
<dbReference type="PROSITE" id="PS00455">
    <property type="entry name" value="AMP_BINDING"/>
    <property type="match status" value="1"/>
</dbReference>
<sequence length="463" mass="52072">MTFYDKLEQFGEKKALITEQECLSYAQLQIAVNDLRAQINDRCLVFCLCSNNVESVTGYIAFLQMRVVPVMINPVINRELFASLLHTYEPNYIWAPKGFCPGQARYVYKDYALIKTEYGQKAELHPELALLLTTSGSTGSPKLVRQTYRNINHNAESIAQYLTISGDDRPITTLPMSYTYGLSIINSHLLKGAAIILTNDSLMEKSFWSLLKEKQATTFGGVPYTYEMLKRLRFLRMYLPSLKVLTQAGGRLGKELHLEFAQGCAEKGIRFIVMYGQTEATARMSYVPQEYSISKAGSIGISIPGGKFWLENDNGSVINEPDITGELVYHGNNVTMGYSTCQEDLAKGDELGGILRTGDMARRDEDGFYYIVGRKKRFLKVYGNRVNLDELESLLQKSGFEAACAGEDDHVRIYLDHGEPDEVLKIMTGLTGLNRSAFEISKIESIPRNESGKILYSELGQWK</sequence>